<dbReference type="Pfam" id="PF01494">
    <property type="entry name" value="FAD_binding_3"/>
    <property type="match status" value="1"/>
</dbReference>
<keyword evidence="5" id="KW-1185">Reference proteome</keyword>
<dbReference type="SUPFAM" id="SSF51905">
    <property type="entry name" value="FAD/NAD(P)-binding domain"/>
    <property type="match status" value="1"/>
</dbReference>
<evidence type="ECO:0000313" key="4">
    <source>
        <dbReference type="EMBL" id="GLV55265.1"/>
    </source>
</evidence>
<dbReference type="Proteomes" id="UP001344906">
    <property type="component" value="Unassembled WGS sequence"/>
</dbReference>
<dbReference type="Gene3D" id="3.50.50.60">
    <property type="entry name" value="FAD/NAD(P)-binding domain"/>
    <property type="match status" value="1"/>
</dbReference>
<sequence length="405" mass="44865">MRARKALIIGCGIAGPTLALFLKRAGIEAEIYEARETLDGYSLSLSCNGVAVLQELGLDQAIYAEGSAITRWSMWNSKNKFLGRGVLAGGGLKSVFIKRIPLGKIIIDEAERQGIRIMRGKKLQDIKTTEQGGVVAAFSDGSTASGDLLIGADGVHSQTRKFVAPTFNSITYTRLINSGGYTSGVTVSGPPETINFIFCRRAFFGYHVTPTGYIYWFTNWVQDEEAARGAFDQMTDAERKQQMLAIYKDDQPLIREIIQRADETFPYFASYTLPEQPISWHRGPVVLSGDAAHAISPSSGQGASMALEDAAILAKCLRDIPDLEQAFSVYERLRRERTIKMYDAGKRGDSGKFVMGPRKQWFRDLTTPIFLKLFANPKASDWMYAYRTEWDKKADLTAISSGAEK</sequence>
<proteinExistence type="predicted"/>
<dbReference type="InterPro" id="IPR050493">
    <property type="entry name" value="FAD-dep_Monooxygenase_BioMet"/>
</dbReference>
<keyword evidence="1" id="KW-0560">Oxidoreductase</keyword>
<gene>
    <name evidence="4" type="ORF">KDH_21120</name>
</gene>
<reference evidence="4 5" key="1">
    <citation type="submission" date="2023-02" db="EMBL/GenBank/DDBJ databases">
        <title>Dictyobacter halimunensis sp. nov., a new member of the class Ktedonobacteria from forest soil in a geothermal area.</title>
        <authorList>
            <person name="Rachmania M.K."/>
            <person name="Ningsih F."/>
            <person name="Sakai Y."/>
            <person name="Yabe S."/>
            <person name="Yokota A."/>
            <person name="Sjamsuridzal W."/>
        </authorList>
    </citation>
    <scope>NUCLEOTIDE SEQUENCE [LARGE SCALE GENOMIC DNA]</scope>
    <source>
        <strain evidence="4 5">S3.2.2.5</strain>
    </source>
</reference>
<evidence type="ECO:0000313" key="5">
    <source>
        <dbReference type="Proteomes" id="UP001344906"/>
    </source>
</evidence>
<feature type="domain" description="FAD-binding" evidence="3">
    <location>
        <begin position="6"/>
        <end position="317"/>
    </location>
</feature>
<protein>
    <submittedName>
        <fullName evidence="4">FAD-dependent oxidoreductase</fullName>
    </submittedName>
</protein>
<dbReference type="PANTHER" id="PTHR13789">
    <property type="entry name" value="MONOOXYGENASE"/>
    <property type="match status" value="1"/>
</dbReference>
<name>A0ABQ6FNV0_9CHLR</name>
<comment type="caution">
    <text evidence="4">The sequence shown here is derived from an EMBL/GenBank/DDBJ whole genome shotgun (WGS) entry which is preliminary data.</text>
</comment>
<dbReference type="InterPro" id="IPR002938">
    <property type="entry name" value="FAD-bd"/>
</dbReference>
<dbReference type="InterPro" id="IPR036188">
    <property type="entry name" value="FAD/NAD-bd_sf"/>
</dbReference>
<dbReference type="PRINTS" id="PR00420">
    <property type="entry name" value="RNGMNOXGNASE"/>
</dbReference>
<evidence type="ECO:0000259" key="3">
    <source>
        <dbReference type="Pfam" id="PF01494"/>
    </source>
</evidence>
<dbReference type="PANTHER" id="PTHR13789:SF309">
    <property type="entry name" value="PUTATIVE (AFU_ORTHOLOGUE AFUA_6G14510)-RELATED"/>
    <property type="match status" value="1"/>
</dbReference>
<organism evidence="4 5">
    <name type="scientific">Dictyobacter halimunensis</name>
    <dbReference type="NCBI Taxonomy" id="3026934"/>
    <lineage>
        <taxon>Bacteria</taxon>
        <taxon>Bacillati</taxon>
        <taxon>Chloroflexota</taxon>
        <taxon>Ktedonobacteria</taxon>
        <taxon>Ktedonobacterales</taxon>
        <taxon>Dictyobacteraceae</taxon>
        <taxon>Dictyobacter</taxon>
    </lineage>
</organism>
<evidence type="ECO:0000256" key="2">
    <source>
        <dbReference type="ARBA" id="ARBA00023033"/>
    </source>
</evidence>
<evidence type="ECO:0000256" key="1">
    <source>
        <dbReference type="ARBA" id="ARBA00023002"/>
    </source>
</evidence>
<dbReference type="RefSeq" id="WP_338249455.1">
    <property type="nucleotide sequence ID" value="NZ_BSRI01000001.1"/>
</dbReference>
<dbReference type="EMBL" id="BSRI01000001">
    <property type="protein sequence ID" value="GLV55265.1"/>
    <property type="molecule type" value="Genomic_DNA"/>
</dbReference>
<accession>A0ABQ6FNV0</accession>
<keyword evidence="2" id="KW-0503">Monooxygenase</keyword>